<organism evidence="1 2">
    <name type="scientific">Methanooceanicella nereidis</name>
    <dbReference type="NCBI Taxonomy" id="2052831"/>
    <lineage>
        <taxon>Archaea</taxon>
        <taxon>Methanobacteriati</taxon>
        <taxon>Methanobacteriota</taxon>
        <taxon>Stenosarchaea group</taxon>
        <taxon>Methanomicrobia</taxon>
        <taxon>Methanocellales</taxon>
        <taxon>Methanocellaceae</taxon>
        <taxon>Methanooceanicella</taxon>
    </lineage>
</organism>
<name>A0AAP2RE24_9EURY</name>
<accession>A0AAP2RE24</accession>
<evidence type="ECO:0000313" key="2">
    <source>
        <dbReference type="Proteomes" id="UP001320159"/>
    </source>
</evidence>
<protein>
    <submittedName>
        <fullName evidence="1">Uncharacterized protein</fullName>
    </submittedName>
</protein>
<comment type="caution">
    <text evidence="1">The sequence shown here is derived from an EMBL/GenBank/DDBJ whole genome shotgun (WGS) entry which is preliminary data.</text>
</comment>
<evidence type="ECO:0000313" key="1">
    <source>
        <dbReference type="EMBL" id="MCD1295568.1"/>
    </source>
</evidence>
<keyword evidence="2" id="KW-1185">Reference proteome</keyword>
<dbReference type="RefSeq" id="WP_230742425.1">
    <property type="nucleotide sequence ID" value="NZ_PGCK01000009.1"/>
</dbReference>
<reference evidence="1 2" key="1">
    <citation type="submission" date="2017-11" db="EMBL/GenBank/DDBJ databases">
        <title>Isolation and Characterization of Family Methanocellaceae Species from Potential Methane Hydrate Area Offshore Southwestern Taiwan.</title>
        <authorList>
            <person name="Zhang W.-L."/>
            <person name="Chen W.-C."/>
            <person name="Lai M.-C."/>
            <person name="Chen S.-C."/>
        </authorList>
    </citation>
    <scope>NUCLEOTIDE SEQUENCE [LARGE SCALE GENOMIC DNA]</scope>
    <source>
        <strain evidence="1 2">CWC-04</strain>
    </source>
</reference>
<gene>
    <name evidence="1" type="ORF">CUJ83_11215</name>
</gene>
<sequence>MKCIFCGEEFTLEGIRSTCGSCGESRDCDKVRCPACGQDNPRVKELITMMNDLLKSNE</sequence>
<dbReference type="Proteomes" id="UP001320159">
    <property type="component" value="Unassembled WGS sequence"/>
</dbReference>
<proteinExistence type="predicted"/>
<dbReference type="AlphaFoldDB" id="A0AAP2RE24"/>
<dbReference type="EMBL" id="PGCK01000009">
    <property type="protein sequence ID" value="MCD1295568.1"/>
    <property type="molecule type" value="Genomic_DNA"/>
</dbReference>